<evidence type="ECO:0000313" key="3">
    <source>
        <dbReference type="Proteomes" id="UP000244128"/>
    </source>
</evidence>
<dbReference type="EMBL" id="QAOI01000003">
    <property type="protein sequence ID" value="PTQ78380.1"/>
    <property type="molecule type" value="Genomic_DNA"/>
</dbReference>
<organism evidence="2 3">
    <name type="scientific">Nitrosomonas oligotropha</name>
    <dbReference type="NCBI Taxonomy" id="42354"/>
    <lineage>
        <taxon>Bacteria</taxon>
        <taxon>Pseudomonadati</taxon>
        <taxon>Pseudomonadota</taxon>
        <taxon>Betaproteobacteria</taxon>
        <taxon>Nitrosomonadales</taxon>
        <taxon>Nitrosomonadaceae</taxon>
        <taxon>Nitrosomonas</taxon>
    </lineage>
</organism>
<name>A0A2T5I3J1_9PROT</name>
<feature type="region of interest" description="Disordered" evidence="1">
    <location>
        <begin position="14"/>
        <end position="51"/>
    </location>
</feature>
<dbReference type="Proteomes" id="UP000244128">
    <property type="component" value="Unassembled WGS sequence"/>
</dbReference>
<comment type="caution">
    <text evidence="2">The sequence shown here is derived from an EMBL/GenBank/DDBJ whole genome shotgun (WGS) entry which is preliminary data.</text>
</comment>
<evidence type="ECO:0000256" key="1">
    <source>
        <dbReference type="SAM" id="MobiDB-lite"/>
    </source>
</evidence>
<protein>
    <submittedName>
        <fullName evidence="2">Uncharacterized protein</fullName>
    </submittedName>
</protein>
<gene>
    <name evidence="2" type="ORF">C8R26_103142</name>
</gene>
<proteinExistence type="predicted"/>
<dbReference type="RefSeq" id="WP_107802340.1">
    <property type="nucleotide sequence ID" value="NZ_QAOI01000003.1"/>
</dbReference>
<dbReference type="AlphaFoldDB" id="A0A2T5I3J1"/>
<evidence type="ECO:0000313" key="2">
    <source>
        <dbReference type="EMBL" id="PTQ78380.1"/>
    </source>
</evidence>
<reference evidence="2 3" key="1">
    <citation type="submission" date="2018-04" db="EMBL/GenBank/DDBJ databases">
        <title>Active sludge and wastewater microbial communities from Klosterneuburg, Austria.</title>
        <authorList>
            <person name="Wagner M."/>
        </authorList>
    </citation>
    <scope>NUCLEOTIDE SEQUENCE [LARGE SCALE GENOMIC DNA]</scope>
    <source>
        <strain evidence="2 3">Nm49</strain>
    </source>
</reference>
<sequence length="99" mass="11388">MSGYLARLKEVEKRKNFHNSPESELTKPPKGASVSFVSSVPEENKKNSDVQSLQIEQVRQWLFKAGEPEEDHYLVIDKCKADHDAMNYFFKYASGEFDS</sequence>
<accession>A0A2T5I3J1</accession>